<sequence length="393" mass="39316">MTAVAGGAPRSLAAIFAHAQSGDVAKLSAALDDLGSELGDDFGPGALPAALDTLGSDGQGALHLAAASDQPAAVQALLAAGASMTARNGSGNNLAGIAASRGCMDVLRWLADLVSAGGDDNNLAATVVTATNKWNETPTMLAVAAGELPALRLLLTLAPVAATLTTTRDAWNRSAIDIARDQGVPAVVQVIDAHLGSTSGSVPEAGFAATTQDAVAGAIGSGTIKLRKVEGGPSVRSMFAEESRGARVVTTAKSRGPPYTRVLSKLIEAPGDFAVVEELLAAGDVDPAGLDMFGLPALHKVAAWSKPGLVQLVASVLSDDELVATAGDSGFTALHMAVEMGAVGGATAVLAVAEARKVRARLVATRDGAGRTAGELACELATMPCEVTDELAT</sequence>
<name>A0A0L0DRN0_THETB</name>
<dbReference type="PANTHER" id="PTHR24133">
    <property type="entry name" value="ANKYRIN DOMAIN-CONTAINING"/>
    <property type="match status" value="1"/>
</dbReference>
<keyword evidence="3" id="KW-1185">Reference proteome</keyword>
<reference evidence="2 3" key="1">
    <citation type="submission" date="2010-05" db="EMBL/GenBank/DDBJ databases">
        <title>The Genome Sequence of Thecamonas trahens ATCC 50062.</title>
        <authorList>
            <consortium name="The Broad Institute Genome Sequencing Platform"/>
            <person name="Russ C."/>
            <person name="Cuomo C."/>
            <person name="Shea T."/>
            <person name="Young S.K."/>
            <person name="Zeng Q."/>
            <person name="Koehrsen M."/>
            <person name="Haas B."/>
            <person name="Borodovsky M."/>
            <person name="Guigo R."/>
            <person name="Alvarado L."/>
            <person name="Berlin A."/>
            <person name="Bochicchio J."/>
            <person name="Borenstein D."/>
            <person name="Chapman S."/>
            <person name="Chen Z."/>
            <person name="Freedman E."/>
            <person name="Gellesch M."/>
            <person name="Goldberg J."/>
            <person name="Griggs A."/>
            <person name="Gujja S."/>
            <person name="Heilman E."/>
            <person name="Heiman D."/>
            <person name="Hepburn T."/>
            <person name="Howarth C."/>
            <person name="Jen D."/>
            <person name="Larson L."/>
            <person name="Mehta T."/>
            <person name="Park D."/>
            <person name="Pearson M."/>
            <person name="Roberts A."/>
            <person name="Saif S."/>
            <person name="Shenoy N."/>
            <person name="Sisk P."/>
            <person name="Stolte C."/>
            <person name="Sykes S."/>
            <person name="Thomson T."/>
            <person name="Walk T."/>
            <person name="White J."/>
            <person name="Yandava C."/>
            <person name="Burger G."/>
            <person name="Gray M.W."/>
            <person name="Holland P.W.H."/>
            <person name="King N."/>
            <person name="Lang F.B.F."/>
            <person name="Roger A.J."/>
            <person name="Ruiz-Trillo I."/>
            <person name="Lander E."/>
            <person name="Nusbaum C."/>
        </authorList>
    </citation>
    <scope>NUCLEOTIDE SEQUENCE [LARGE SCALE GENOMIC DNA]</scope>
    <source>
        <strain evidence="2 3">ATCC 50062</strain>
    </source>
</reference>
<evidence type="ECO:0000313" key="3">
    <source>
        <dbReference type="Proteomes" id="UP000054408"/>
    </source>
</evidence>
<dbReference type="OrthoDB" id="539213at2759"/>
<evidence type="ECO:0000313" key="2">
    <source>
        <dbReference type="EMBL" id="KNC54078.1"/>
    </source>
</evidence>
<dbReference type="PANTHER" id="PTHR24133:SF40">
    <property type="entry name" value="ANKYRIN REPEAT DOMAIN 44"/>
    <property type="match status" value="1"/>
</dbReference>
<dbReference type="Proteomes" id="UP000054408">
    <property type="component" value="Unassembled WGS sequence"/>
</dbReference>
<dbReference type="Pfam" id="PF12796">
    <property type="entry name" value="Ank_2"/>
    <property type="match status" value="1"/>
</dbReference>
<organism evidence="2 3">
    <name type="scientific">Thecamonas trahens ATCC 50062</name>
    <dbReference type="NCBI Taxonomy" id="461836"/>
    <lineage>
        <taxon>Eukaryota</taxon>
        <taxon>Apusozoa</taxon>
        <taxon>Apusomonadida</taxon>
        <taxon>Apusomonadidae</taxon>
        <taxon>Thecamonas</taxon>
    </lineage>
</organism>
<dbReference type="PROSITE" id="PS50088">
    <property type="entry name" value="ANK_REPEAT"/>
    <property type="match status" value="1"/>
</dbReference>
<dbReference type="InterPro" id="IPR036770">
    <property type="entry name" value="Ankyrin_rpt-contain_sf"/>
</dbReference>
<dbReference type="STRING" id="461836.A0A0L0DRN0"/>
<dbReference type="InterPro" id="IPR002110">
    <property type="entry name" value="Ankyrin_rpt"/>
</dbReference>
<dbReference type="eggNOG" id="ENOG502T2JC">
    <property type="taxonomic scope" value="Eukaryota"/>
</dbReference>
<dbReference type="AlphaFoldDB" id="A0A0L0DRN0"/>
<dbReference type="EMBL" id="GL349485">
    <property type="protein sequence ID" value="KNC54078.1"/>
    <property type="molecule type" value="Genomic_DNA"/>
</dbReference>
<keyword evidence="1" id="KW-0040">ANK repeat</keyword>
<dbReference type="OMA" id="HYACLND"/>
<dbReference type="PROSITE" id="PS50297">
    <property type="entry name" value="ANK_REP_REGION"/>
    <property type="match status" value="1"/>
</dbReference>
<proteinExistence type="predicted"/>
<gene>
    <name evidence="2" type="ORF">AMSG_09743</name>
</gene>
<dbReference type="Gene3D" id="1.25.40.20">
    <property type="entry name" value="Ankyrin repeat-containing domain"/>
    <property type="match status" value="2"/>
</dbReference>
<accession>A0A0L0DRN0</accession>
<dbReference type="SUPFAM" id="SSF48403">
    <property type="entry name" value="Ankyrin repeat"/>
    <property type="match status" value="2"/>
</dbReference>
<feature type="repeat" description="ANK" evidence="1">
    <location>
        <begin position="57"/>
        <end position="89"/>
    </location>
</feature>
<dbReference type="RefSeq" id="XP_013754087.1">
    <property type="nucleotide sequence ID" value="XM_013898633.1"/>
</dbReference>
<protein>
    <submittedName>
        <fullName evidence="2">Uncharacterized protein</fullName>
    </submittedName>
</protein>
<dbReference type="GeneID" id="25568142"/>
<evidence type="ECO:0000256" key="1">
    <source>
        <dbReference type="PROSITE-ProRule" id="PRU00023"/>
    </source>
</evidence>
<dbReference type="InterPro" id="IPR052391">
    <property type="entry name" value="E3_Ligase-Neurotoxin"/>
</dbReference>